<dbReference type="Proteomes" id="UP001219584">
    <property type="component" value="Chromosome"/>
</dbReference>
<feature type="region of interest" description="Disordered" evidence="1">
    <location>
        <begin position="1"/>
        <end position="73"/>
    </location>
</feature>
<dbReference type="EMBL" id="CP121464">
    <property type="protein sequence ID" value="WFR80924.1"/>
    <property type="molecule type" value="Genomic_DNA"/>
</dbReference>
<feature type="compositionally biased region" description="Basic and acidic residues" evidence="1">
    <location>
        <begin position="19"/>
        <end position="36"/>
    </location>
</feature>
<gene>
    <name evidence="2" type="ORF">P9875_07105</name>
</gene>
<evidence type="ECO:0000313" key="3">
    <source>
        <dbReference type="Proteomes" id="UP001219584"/>
    </source>
</evidence>
<evidence type="ECO:0000313" key="2">
    <source>
        <dbReference type="EMBL" id="WFR80924.1"/>
    </source>
</evidence>
<name>A0ABY8I7L8_9BURK</name>
<evidence type="ECO:0000256" key="1">
    <source>
        <dbReference type="SAM" id="MobiDB-lite"/>
    </source>
</evidence>
<feature type="compositionally biased region" description="Basic and acidic residues" evidence="1">
    <location>
        <begin position="56"/>
        <end position="73"/>
    </location>
</feature>
<keyword evidence="3" id="KW-1185">Reference proteome</keyword>
<sequence>MKRWQGRRPGVAVRRHGRDKWQGKDKAKDKAKDGKKGKAKHGEKKVKQSMAAGKRPGKERPGKARHDVSLVEA</sequence>
<reference evidence="2 3" key="1">
    <citation type="submission" date="2023-04" db="EMBL/GenBank/DDBJ databases">
        <title>Nanopore sequencing of Janthinobacterium from water.</title>
        <authorList>
            <person name="Ciuchcinski K."/>
            <person name="Rokowska A."/>
            <person name="Dziewit L."/>
        </authorList>
    </citation>
    <scope>NUCLEOTIDE SEQUENCE [LARGE SCALE GENOMIC DNA]</scope>
    <source>
        <strain evidence="2 3">DEMB2</strain>
    </source>
</reference>
<accession>A0ABY8I7L8</accession>
<protein>
    <submittedName>
        <fullName evidence="2">Uncharacterized protein</fullName>
    </submittedName>
</protein>
<proteinExistence type="predicted"/>
<dbReference type="RefSeq" id="WP_278317943.1">
    <property type="nucleotide sequence ID" value="NZ_CP121464.1"/>
</dbReference>
<organism evidence="2 3">
    <name type="scientific">Janthinobacterium rivuli</name>
    <dbReference type="NCBI Taxonomy" id="2751478"/>
    <lineage>
        <taxon>Bacteria</taxon>
        <taxon>Pseudomonadati</taxon>
        <taxon>Pseudomonadota</taxon>
        <taxon>Betaproteobacteria</taxon>
        <taxon>Burkholderiales</taxon>
        <taxon>Oxalobacteraceae</taxon>
        <taxon>Janthinobacterium</taxon>
    </lineage>
</organism>